<proteinExistence type="inferred from homology"/>
<dbReference type="Pfam" id="PF00849">
    <property type="entry name" value="PseudoU_synth_2"/>
    <property type="match status" value="1"/>
</dbReference>
<comment type="similarity">
    <text evidence="2">Belongs to the pseudouridine synthase RluA family.</text>
</comment>
<dbReference type="GO" id="GO:0003723">
    <property type="term" value="F:RNA binding"/>
    <property type="evidence" value="ECO:0007669"/>
    <property type="project" value="InterPro"/>
</dbReference>
<accession>A0A9D9DUZ1</accession>
<dbReference type="InterPro" id="IPR006145">
    <property type="entry name" value="PsdUridine_synth_RsuA/RluA"/>
</dbReference>
<reference evidence="7" key="1">
    <citation type="submission" date="2020-10" db="EMBL/GenBank/DDBJ databases">
        <authorList>
            <person name="Gilroy R."/>
        </authorList>
    </citation>
    <scope>NUCLEOTIDE SEQUENCE</scope>
    <source>
        <strain evidence="7">F6-4510</strain>
    </source>
</reference>
<evidence type="ECO:0000313" key="7">
    <source>
        <dbReference type="EMBL" id="MBO8434612.1"/>
    </source>
</evidence>
<dbReference type="GO" id="GO:0006396">
    <property type="term" value="P:RNA processing"/>
    <property type="evidence" value="ECO:0007669"/>
    <property type="project" value="UniProtKB-ARBA"/>
</dbReference>
<keyword evidence="3" id="KW-0413">Isomerase</keyword>
<dbReference type="InterPro" id="IPR020103">
    <property type="entry name" value="PsdUridine_synth_cat_dom_sf"/>
</dbReference>
<dbReference type="GO" id="GO:0009982">
    <property type="term" value="F:pseudouridine synthase activity"/>
    <property type="evidence" value="ECO:0007669"/>
    <property type="project" value="InterPro"/>
</dbReference>
<dbReference type="Proteomes" id="UP000823611">
    <property type="component" value="Unassembled WGS sequence"/>
</dbReference>
<name>A0A9D9DUZ1_9FIRM</name>
<reference evidence="7" key="2">
    <citation type="journal article" date="2021" name="PeerJ">
        <title>Extensive microbial diversity within the chicken gut microbiome revealed by metagenomics and culture.</title>
        <authorList>
            <person name="Gilroy R."/>
            <person name="Ravi A."/>
            <person name="Getino M."/>
            <person name="Pursley I."/>
            <person name="Horton D.L."/>
            <person name="Alikhan N.F."/>
            <person name="Baker D."/>
            <person name="Gharbi K."/>
            <person name="Hall N."/>
            <person name="Watson M."/>
            <person name="Adriaenssens E.M."/>
            <person name="Foster-Nyarko E."/>
            <person name="Jarju S."/>
            <person name="Secka A."/>
            <person name="Antonio M."/>
            <person name="Oren A."/>
            <person name="Chaudhuri R.R."/>
            <person name="La Ragione R."/>
            <person name="Hildebrand F."/>
            <person name="Pallen M.J."/>
        </authorList>
    </citation>
    <scope>NUCLEOTIDE SEQUENCE</scope>
    <source>
        <strain evidence="7">F6-4510</strain>
    </source>
</reference>
<dbReference type="CDD" id="cd02869">
    <property type="entry name" value="PseudoU_synth_RluA_like"/>
    <property type="match status" value="1"/>
</dbReference>
<organism evidence="7 8">
    <name type="scientific">Candidatus Fimicola merdigallinarum</name>
    <dbReference type="NCBI Taxonomy" id="2840819"/>
    <lineage>
        <taxon>Bacteria</taxon>
        <taxon>Bacillati</taxon>
        <taxon>Bacillota</taxon>
        <taxon>Clostridia</taxon>
        <taxon>Lachnospirales</taxon>
        <taxon>Lachnospiraceae</taxon>
        <taxon>Lachnospiraceae incertae sedis</taxon>
        <taxon>Candidatus Fimicola</taxon>
    </lineage>
</organism>
<evidence type="ECO:0000256" key="1">
    <source>
        <dbReference type="ARBA" id="ARBA00000073"/>
    </source>
</evidence>
<dbReference type="PANTHER" id="PTHR21600:SF83">
    <property type="entry name" value="PSEUDOURIDYLATE SYNTHASE RPUSD4, MITOCHONDRIAL"/>
    <property type="match status" value="1"/>
</dbReference>
<sequence>MDIKIFFEDNDIIVALKPAGVPVQPDKTGDKDMLTTLCEMTNNNDIGLIHRLDRPVGGIMVFSKNKKTEAKLSKLMSENNINKTYMAVVYGKTPKDGTMTDFIVKNSRLNTSSIVDSNVKGSKKAVLHYETVAFKNDSELGDISLVKIKLETGRHHQIRVQFANAGFPLLGDQKYGIKTRTRKRFNVALFSCGLSFKLDNKREVMDFFYMPKDYPFDIFN</sequence>
<evidence type="ECO:0000256" key="3">
    <source>
        <dbReference type="ARBA" id="ARBA00023235"/>
    </source>
</evidence>
<evidence type="ECO:0000259" key="6">
    <source>
        <dbReference type="Pfam" id="PF00849"/>
    </source>
</evidence>
<dbReference type="InterPro" id="IPR050188">
    <property type="entry name" value="RluA_PseudoU_synthase"/>
</dbReference>
<evidence type="ECO:0000256" key="2">
    <source>
        <dbReference type="ARBA" id="ARBA00010876"/>
    </source>
</evidence>
<dbReference type="GO" id="GO:0140098">
    <property type="term" value="F:catalytic activity, acting on RNA"/>
    <property type="evidence" value="ECO:0007669"/>
    <property type="project" value="UniProtKB-ARBA"/>
</dbReference>
<protein>
    <recommendedName>
        <fullName evidence="4">RNA pseudouridylate synthase</fullName>
    </recommendedName>
    <alternativeName>
        <fullName evidence="5">RNA-uridine isomerase</fullName>
    </alternativeName>
</protein>
<comment type="catalytic activity">
    <reaction evidence="1">
        <text>a uridine in RNA = a pseudouridine in RNA</text>
        <dbReference type="Rhea" id="RHEA:48348"/>
        <dbReference type="Rhea" id="RHEA-COMP:12068"/>
        <dbReference type="Rhea" id="RHEA-COMP:12069"/>
        <dbReference type="ChEBI" id="CHEBI:65314"/>
        <dbReference type="ChEBI" id="CHEBI:65315"/>
    </reaction>
</comment>
<dbReference type="SUPFAM" id="SSF55120">
    <property type="entry name" value="Pseudouridine synthase"/>
    <property type="match status" value="1"/>
</dbReference>
<gene>
    <name evidence="7" type="ORF">IAC55_04735</name>
</gene>
<feature type="domain" description="Pseudouridine synthase RsuA/RluA-like" evidence="6">
    <location>
        <begin position="11"/>
        <end position="163"/>
    </location>
</feature>
<dbReference type="AlphaFoldDB" id="A0A9D9DUZ1"/>
<comment type="caution">
    <text evidence="7">The sequence shown here is derived from an EMBL/GenBank/DDBJ whole genome shotgun (WGS) entry which is preliminary data.</text>
</comment>
<evidence type="ECO:0000313" key="8">
    <source>
        <dbReference type="Proteomes" id="UP000823611"/>
    </source>
</evidence>
<dbReference type="PANTHER" id="PTHR21600">
    <property type="entry name" value="MITOCHONDRIAL RNA PSEUDOURIDINE SYNTHASE"/>
    <property type="match status" value="1"/>
</dbReference>
<dbReference type="GO" id="GO:0001522">
    <property type="term" value="P:pseudouridine synthesis"/>
    <property type="evidence" value="ECO:0007669"/>
    <property type="project" value="InterPro"/>
</dbReference>
<evidence type="ECO:0000256" key="4">
    <source>
        <dbReference type="ARBA" id="ARBA00031870"/>
    </source>
</evidence>
<dbReference type="Gene3D" id="3.30.2350.10">
    <property type="entry name" value="Pseudouridine synthase"/>
    <property type="match status" value="1"/>
</dbReference>
<evidence type="ECO:0000256" key="5">
    <source>
        <dbReference type="ARBA" id="ARBA00033164"/>
    </source>
</evidence>
<dbReference type="EMBL" id="JADIMX010000089">
    <property type="protein sequence ID" value="MBO8434612.1"/>
    <property type="molecule type" value="Genomic_DNA"/>
</dbReference>